<feature type="region of interest" description="Disordered" evidence="1">
    <location>
        <begin position="606"/>
        <end position="627"/>
    </location>
</feature>
<feature type="compositionally biased region" description="Acidic residues" evidence="1">
    <location>
        <begin position="703"/>
        <end position="715"/>
    </location>
</feature>
<name>A0AA36N8K9_9DINO</name>
<feature type="compositionally biased region" description="Basic and acidic residues" evidence="1">
    <location>
        <begin position="738"/>
        <end position="747"/>
    </location>
</feature>
<sequence length="881" mass="92613">MEAGYSFGVSKLDEHQDLLTAQKARPAPGSRMLCGAAAASASLSPGDCAFVAVFADEPSQFGLLMLKDTAGEKIFVTDSLGEDGTLPQANIREFASAVSAGTVLRQSSFKKAAGTEISGDKLIAFTGSWSAPKPICSVHMSEKAEKGRLLSGLEDGHVEVVDGYDDPEAFQLPGDAQVNPNPPTLRRSDTAPASPPMSASRMDDEARQRMDAADTLPYNMATEPWVPPLVGLQRLSVAPPEEDLPPTQDPFHGEAPPEEDPTSEPALMKLAENKAKKAELMQTIRLARQALRKLGFTAEAEEASSCGAKDQKSSMAKVMPSEAFSPANKVINGDAPNASADRVAANTSKDKVTANTSKDKVTANTGTDKVIAETSMGKAAADGNMNNVATNVSKEEVIADTNMDKVPADANTDKVVADTNMDKVATDAYMDNMAADASTDKVVADTNMDNMAADASTDKVVADTNMDKVAADAYMDNMAADASTDKVVADTNMDKVAADAYMDKVAADASTDKVVANINMDNVAADTGADKVTADANMDKVAVIASKDKVTANASTDKVVADTNAEQVAADANVDKVAAADAISAIDAPVGQEFKHLASDDQQLSHKALNSDTAGDQLSSDGYEVEGGTLAHCDKEVKLAVDGEPDAEVEVLDNKAAPLEELEARLVTREEQMEAALTKRGKKKSKGGSGQGKANKKSRDQGDVVDLEAESGDDTANERNLPAKANGKAKGKAKSKAKSRDADDAKMHNTGTGKGEDGEATRAFQPAAAAAPSDTQPEKADSSKRPRATAKAKSKAKSKPQDLLTNADEGQGGAELPAPPTKRRRSADGVTATFARRYVPKAPAKKDQWNAMKLVFENHVKPRVQRASSLEDKLRQVSPNT</sequence>
<evidence type="ECO:0000313" key="3">
    <source>
        <dbReference type="Proteomes" id="UP001178507"/>
    </source>
</evidence>
<feature type="region of interest" description="Disordered" evidence="1">
    <location>
        <begin position="239"/>
        <end position="263"/>
    </location>
</feature>
<feature type="compositionally biased region" description="Polar residues" evidence="1">
    <location>
        <begin position="608"/>
        <end position="620"/>
    </location>
</feature>
<reference evidence="2" key="1">
    <citation type="submission" date="2023-08" db="EMBL/GenBank/DDBJ databases">
        <authorList>
            <person name="Chen Y."/>
            <person name="Shah S."/>
            <person name="Dougan E. K."/>
            <person name="Thang M."/>
            <person name="Chan C."/>
        </authorList>
    </citation>
    <scope>NUCLEOTIDE SEQUENCE</scope>
</reference>
<feature type="region of interest" description="Disordered" evidence="1">
    <location>
        <begin position="174"/>
        <end position="204"/>
    </location>
</feature>
<feature type="compositionally biased region" description="Basic residues" evidence="1">
    <location>
        <begin position="727"/>
        <end position="737"/>
    </location>
</feature>
<feature type="compositionally biased region" description="Low complexity" evidence="1">
    <location>
        <begin position="761"/>
        <end position="771"/>
    </location>
</feature>
<feature type="compositionally biased region" description="Basic and acidic residues" evidence="1">
    <location>
        <begin position="348"/>
        <end position="360"/>
    </location>
</feature>
<evidence type="ECO:0000313" key="2">
    <source>
        <dbReference type="EMBL" id="CAJ1403010.1"/>
    </source>
</evidence>
<protein>
    <submittedName>
        <fullName evidence="2">Uncharacterized protein</fullName>
    </submittedName>
</protein>
<accession>A0AA36N8K9</accession>
<evidence type="ECO:0000256" key="1">
    <source>
        <dbReference type="SAM" id="MobiDB-lite"/>
    </source>
</evidence>
<dbReference type="AlphaFoldDB" id="A0AA36N8K9"/>
<dbReference type="EMBL" id="CAUJNA010003477">
    <property type="protein sequence ID" value="CAJ1403010.1"/>
    <property type="molecule type" value="Genomic_DNA"/>
</dbReference>
<gene>
    <name evidence="2" type="ORF">EVOR1521_LOCUS25773</name>
</gene>
<organism evidence="2 3">
    <name type="scientific">Effrenium voratum</name>
    <dbReference type="NCBI Taxonomy" id="2562239"/>
    <lineage>
        <taxon>Eukaryota</taxon>
        <taxon>Sar</taxon>
        <taxon>Alveolata</taxon>
        <taxon>Dinophyceae</taxon>
        <taxon>Suessiales</taxon>
        <taxon>Symbiodiniaceae</taxon>
        <taxon>Effrenium</taxon>
    </lineage>
</organism>
<proteinExistence type="predicted"/>
<keyword evidence="3" id="KW-1185">Reference proteome</keyword>
<feature type="region of interest" description="Disordered" evidence="1">
    <location>
        <begin position="299"/>
        <end position="360"/>
    </location>
</feature>
<comment type="caution">
    <text evidence="2">The sequence shown here is derived from an EMBL/GenBank/DDBJ whole genome shotgun (WGS) entry which is preliminary data.</text>
</comment>
<feature type="region of interest" description="Disordered" evidence="1">
    <location>
        <begin position="670"/>
        <end position="832"/>
    </location>
</feature>
<feature type="compositionally biased region" description="Basic residues" evidence="1">
    <location>
        <begin position="785"/>
        <end position="798"/>
    </location>
</feature>
<dbReference type="Proteomes" id="UP001178507">
    <property type="component" value="Unassembled WGS sequence"/>
</dbReference>